<dbReference type="GO" id="GO:0070842">
    <property type="term" value="P:aggresome assembly"/>
    <property type="evidence" value="ECO:0007669"/>
    <property type="project" value="TreeGrafter"/>
</dbReference>
<dbReference type="Proteomes" id="UP000269396">
    <property type="component" value="Unassembled WGS sequence"/>
</dbReference>
<accession>A0A183PYG4</accession>
<dbReference type="AlphaFoldDB" id="A0A183PYG4"/>
<sequence length="154" mass="17399">MFVGWIPSATVYCGREASFQPKRKEKNVQAVKQAKEERVRELRNAVELMVARLDSQLKSKLVTLMSQRSQLFQEIESLENLLHDVQYAVDVAKPSEMVERSSEILALLSDVHCKPMASFVSAPVPADFVVIQKGLKHHNIMKPLVNSFSSKAFN</sequence>
<dbReference type="GO" id="GO:0016235">
    <property type="term" value="C:aggresome"/>
    <property type="evidence" value="ECO:0007669"/>
    <property type="project" value="TreeGrafter"/>
</dbReference>
<name>A0A183PYG4_9TREM</name>
<dbReference type="PANTHER" id="PTHR36754">
    <property type="entry name" value="E3 UBIQUITIN-PROTEIN LIGASE TRIM37"/>
    <property type="match status" value="1"/>
</dbReference>
<dbReference type="STRING" id="31246.A0A183PYG4"/>
<reference evidence="1 2" key="1">
    <citation type="submission" date="2018-11" db="EMBL/GenBank/DDBJ databases">
        <authorList>
            <consortium name="Pathogen Informatics"/>
        </authorList>
    </citation>
    <scope>NUCLEOTIDE SEQUENCE [LARGE SCALE GENOMIC DNA]</scope>
    <source>
        <strain>Denwood</strain>
        <strain evidence="2">Zambia</strain>
    </source>
</reference>
<dbReference type="GO" id="GO:0006513">
    <property type="term" value="P:protein monoubiquitination"/>
    <property type="evidence" value="ECO:0007669"/>
    <property type="project" value="TreeGrafter"/>
</dbReference>
<keyword evidence="2" id="KW-1185">Reference proteome</keyword>
<proteinExistence type="predicted"/>
<dbReference type="GO" id="GO:0005164">
    <property type="term" value="F:tumor necrosis factor receptor binding"/>
    <property type="evidence" value="ECO:0007669"/>
    <property type="project" value="TreeGrafter"/>
</dbReference>
<dbReference type="PANTHER" id="PTHR36754:SF2">
    <property type="entry name" value="E3 UBIQUITIN-PROTEIN LIGASE TRIM37"/>
    <property type="match status" value="1"/>
</dbReference>
<evidence type="ECO:0000313" key="1">
    <source>
        <dbReference type="EMBL" id="VDP79737.1"/>
    </source>
</evidence>
<protein>
    <submittedName>
        <fullName evidence="1">Uncharacterized protein</fullName>
    </submittedName>
</protein>
<gene>
    <name evidence="1" type="ORF">SMTD_LOCUS19402</name>
</gene>
<dbReference type="GO" id="GO:0005778">
    <property type="term" value="C:peroxisomal membrane"/>
    <property type="evidence" value="ECO:0007669"/>
    <property type="project" value="TreeGrafter"/>
</dbReference>
<dbReference type="GO" id="GO:0031625">
    <property type="term" value="F:ubiquitin protein ligase binding"/>
    <property type="evidence" value="ECO:0007669"/>
    <property type="project" value="TreeGrafter"/>
</dbReference>
<dbReference type="EMBL" id="UZAL01042241">
    <property type="protein sequence ID" value="VDP79737.1"/>
    <property type="molecule type" value="Genomic_DNA"/>
</dbReference>
<dbReference type="GO" id="GO:0061630">
    <property type="term" value="F:ubiquitin protein ligase activity"/>
    <property type="evidence" value="ECO:0007669"/>
    <property type="project" value="TreeGrafter"/>
</dbReference>
<organism evidence="1 2">
    <name type="scientific">Schistosoma mattheei</name>
    <dbReference type="NCBI Taxonomy" id="31246"/>
    <lineage>
        <taxon>Eukaryota</taxon>
        <taxon>Metazoa</taxon>
        <taxon>Spiralia</taxon>
        <taxon>Lophotrochozoa</taxon>
        <taxon>Platyhelminthes</taxon>
        <taxon>Trematoda</taxon>
        <taxon>Digenea</taxon>
        <taxon>Strigeidida</taxon>
        <taxon>Schistosomatoidea</taxon>
        <taxon>Schistosomatidae</taxon>
        <taxon>Schistosoma</taxon>
    </lineage>
</organism>
<evidence type="ECO:0000313" key="2">
    <source>
        <dbReference type="Proteomes" id="UP000269396"/>
    </source>
</evidence>
<dbReference type="InterPro" id="IPR053003">
    <property type="entry name" value="TRIM_RBCC_E3_ubiq-ligases"/>
</dbReference>
<dbReference type="GO" id="GO:0051865">
    <property type="term" value="P:protein autoubiquitination"/>
    <property type="evidence" value="ECO:0007669"/>
    <property type="project" value="TreeGrafter"/>
</dbReference>